<keyword evidence="5" id="KW-1185">Reference proteome</keyword>
<dbReference type="PANTHER" id="PTHR38420:SF1">
    <property type="entry name" value="PUTATIVE (AFU_ORTHOLOGUE AFUA_5G14690)-RELATED"/>
    <property type="match status" value="1"/>
</dbReference>
<dbReference type="EMBL" id="CZCS02000224">
    <property type="protein sequence ID" value="VXD24411.1"/>
    <property type="molecule type" value="Genomic_DNA"/>
</dbReference>
<dbReference type="InterPro" id="IPR043171">
    <property type="entry name" value="Ap4A_phos1/2-like"/>
</dbReference>
<organism evidence="4 5">
    <name type="scientific">Planktothrix paucivesiculata PCC 9631</name>
    <dbReference type="NCBI Taxonomy" id="671071"/>
    <lineage>
        <taxon>Bacteria</taxon>
        <taxon>Bacillati</taxon>
        <taxon>Cyanobacteriota</taxon>
        <taxon>Cyanophyceae</taxon>
        <taxon>Oscillatoriophycideae</taxon>
        <taxon>Oscillatoriales</taxon>
        <taxon>Microcoleaceae</taxon>
        <taxon>Planktothrix</taxon>
    </lineage>
</organism>
<proteinExistence type="predicted"/>
<keyword evidence="4" id="KW-0808">Transferase</keyword>
<dbReference type="InterPro" id="IPR019200">
    <property type="entry name" value="ATP_adenylylTrfase_C"/>
</dbReference>
<feature type="domain" description="ATP adenylyltransferase C-terminal" evidence="2">
    <location>
        <begin position="195"/>
        <end position="304"/>
    </location>
</feature>
<dbReference type="PANTHER" id="PTHR38420">
    <property type="entry name" value="AP-4-A PHOSPHORYLASE II"/>
    <property type="match status" value="1"/>
</dbReference>
<dbReference type="GO" id="GO:0009117">
    <property type="term" value="P:nucleotide metabolic process"/>
    <property type="evidence" value="ECO:0007669"/>
    <property type="project" value="InterPro"/>
</dbReference>
<dbReference type="Pfam" id="PF09830">
    <property type="entry name" value="ATP_transf"/>
    <property type="match status" value="1"/>
</dbReference>
<feature type="active site" description="Nucleophile" evidence="1">
    <location>
        <position position="161"/>
    </location>
</feature>
<dbReference type="Proteomes" id="UP000182190">
    <property type="component" value="Unassembled WGS sequence"/>
</dbReference>
<feature type="domain" description="Ap4A phosphorylase 1/2 N-terminal" evidence="3">
    <location>
        <begin position="8"/>
        <end position="183"/>
    </location>
</feature>
<accession>A0A7Z9E3A9</accession>
<protein>
    <submittedName>
        <fullName evidence="4">ATP adenylyltransferase</fullName>
    </submittedName>
</protein>
<sequence>MISTTTTNLMLPSGTLWQRIITQSEYALNCGALESIPTDYDFIEAGNIRFLVRILSNLARKQKAKKKQQKKLAKSGKEFNPFLPYEQDLFVGDLSETHLCLLNKFNVVAHHLLIITRQFEEQENWLTQADFAAMWLGLAEIDGLVFYNGGKLAGASQRHKHLQLVPFPLVPDGINLPIEPAIASIQFNNSIGIIPEFPFVHAIASFNPDWINQPSDAAIFTLELYLELLAKVGLSVGDQPFQSGGYNLLATRNWMMIIPRSQEKFEGISINSLGFAGALLVKNSEQLKNLKSHHPLTVLKQVGVSL</sequence>
<dbReference type="Pfam" id="PF19327">
    <property type="entry name" value="Ap4A_phos_N"/>
    <property type="match status" value="1"/>
</dbReference>
<dbReference type="PIRSF" id="PIRSF000846">
    <property type="entry name" value="ATP_adenylyltr"/>
    <property type="match status" value="1"/>
</dbReference>
<evidence type="ECO:0000256" key="1">
    <source>
        <dbReference type="PIRSR" id="PIRSR000846-1"/>
    </source>
</evidence>
<comment type="caution">
    <text evidence="4">The sequence shown here is derived from an EMBL/GenBank/DDBJ whole genome shotgun (WGS) entry which is preliminary data.</text>
</comment>
<gene>
    <name evidence="4" type="ORF">PL9631_800002</name>
</gene>
<evidence type="ECO:0000259" key="3">
    <source>
        <dbReference type="Pfam" id="PF19327"/>
    </source>
</evidence>
<dbReference type="Gene3D" id="3.30.428.70">
    <property type="match status" value="1"/>
</dbReference>
<dbReference type="SUPFAM" id="SSF54197">
    <property type="entry name" value="HIT-like"/>
    <property type="match status" value="1"/>
</dbReference>
<dbReference type="InterPro" id="IPR036265">
    <property type="entry name" value="HIT-like_sf"/>
</dbReference>
<dbReference type="GO" id="GO:0005524">
    <property type="term" value="F:ATP binding"/>
    <property type="evidence" value="ECO:0007669"/>
    <property type="project" value="InterPro"/>
</dbReference>
<keyword evidence="4" id="KW-0548">Nucleotidyltransferase</keyword>
<dbReference type="InterPro" id="IPR045759">
    <property type="entry name" value="Ap4A_phos1/2_N"/>
</dbReference>
<dbReference type="OrthoDB" id="421767at2"/>
<evidence type="ECO:0000259" key="2">
    <source>
        <dbReference type="Pfam" id="PF09830"/>
    </source>
</evidence>
<dbReference type="GO" id="GO:0003877">
    <property type="term" value="F:ATP:ADP adenylyltransferase activity"/>
    <property type="evidence" value="ECO:0007669"/>
    <property type="project" value="InterPro"/>
</dbReference>
<evidence type="ECO:0000313" key="4">
    <source>
        <dbReference type="EMBL" id="VXD24411.1"/>
    </source>
</evidence>
<name>A0A7Z9E3A9_9CYAN</name>
<dbReference type="AlphaFoldDB" id="A0A7Z9E3A9"/>
<dbReference type="InterPro" id="IPR009163">
    <property type="entry name" value="Ap4A_phos1/2"/>
</dbReference>
<reference evidence="4" key="1">
    <citation type="submission" date="2019-10" db="EMBL/GenBank/DDBJ databases">
        <authorList>
            <consortium name="Genoscope - CEA"/>
            <person name="William W."/>
        </authorList>
    </citation>
    <scope>NUCLEOTIDE SEQUENCE [LARGE SCALE GENOMIC DNA]</scope>
    <source>
        <strain evidence="4">BBR_PRJEB10994</strain>
    </source>
</reference>
<evidence type="ECO:0000313" key="5">
    <source>
        <dbReference type="Proteomes" id="UP000182190"/>
    </source>
</evidence>